<comment type="caution">
    <text evidence="4">The sequence shown here is derived from an EMBL/GenBank/DDBJ whole genome shotgun (WGS) entry which is preliminary data.</text>
</comment>
<keyword evidence="5" id="KW-1185">Reference proteome</keyword>
<name>A0ABT3IEF2_9BACT</name>
<dbReference type="Proteomes" id="UP001207742">
    <property type="component" value="Unassembled WGS sequence"/>
</dbReference>
<evidence type="ECO:0000313" key="4">
    <source>
        <dbReference type="EMBL" id="MCW3482329.1"/>
    </source>
</evidence>
<organism evidence="4 5">
    <name type="scientific">Chitinophaga nivalis</name>
    <dbReference type="NCBI Taxonomy" id="2991709"/>
    <lineage>
        <taxon>Bacteria</taxon>
        <taxon>Pseudomonadati</taxon>
        <taxon>Bacteroidota</taxon>
        <taxon>Chitinophagia</taxon>
        <taxon>Chitinophagales</taxon>
        <taxon>Chitinophagaceae</taxon>
        <taxon>Chitinophaga</taxon>
    </lineage>
</organism>
<dbReference type="InterPro" id="IPR036271">
    <property type="entry name" value="Tet_transcr_reg_TetR-rel_C_sf"/>
</dbReference>
<dbReference type="InterPro" id="IPR054422">
    <property type="entry name" value="TetR-like_HI_0893_C"/>
</dbReference>
<gene>
    <name evidence="4" type="ORF">OL497_00350</name>
</gene>
<dbReference type="SUPFAM" id="SSF46689">
    <property type="entry name" value="Homeodomain-like"/>
    <property type="match status" value="1"/>
</dbReference>
<keyword evidence="1 2" id="KW-0238">DNA-binding</keyword>
<dbReference type="InterPro" id="IPR009057">
    <property type="entry name" value="Homeodomain-like_sf"/>
</dbReference>
<protein>
    <submittedName>
        <fullName evidence="4">TetR/AcrR family transcriptional regulator</fullName>
    </submittedName>
</protein>
<dbReference type="PANTHER" id="PTHR43479:SF11">
    <property type="entry name" value="ACREF_ENVCD OPERON REPRESSOR-RELATED"/>
    <property type="match status" value="1"/>
</dbReference>
<dbReference type="PANTHER" id="PTHR43479">
    <property type="entry name" value="ACREF/ENVCD OPERON REPRESSOR-RELATED"/>
    <property type="match status" value="1"/>
</dbReference>
<dbReference type="Pfam" id="PF22604">
    <property type="entry name" value="TetR_HI_0893_C"/>
    <property type="match status" value="1"/>
</dbReference>
<dbReference type="InterPro" id="IPR001647">
    <property type="entry name" value="HTH_TetR"/>
</dbReference>
<dbReference type="PRINTS" id="PR00455">
    <property type="entry name" value="HTHTETR"/>
</dbReference>
<dbReference type="RefSeq" id="WP_264726620.1">
    <property type="nucleotide sequence ID" value="NZ_JAPDNR010000001.1"/>
</dbReference>
<evidence type="ECO:0000259" key="3">
    <source>
        <dbReference type="PROSITE" id="PS50977"/>
    </source>
</evidence>
<evidence type="ECO:0000256" key="2">
    <source>
        <dbReference type="PROSITE-ProRule" id="PRU00335"/>
    </source>
</evidence>
<dbReference type="PROSITE" id="PS50977">
    <property type="entry name" value="HTH_TETR_2"/>
    <property type="match status" value="1"/>
</dbReference>
<feature type="DNA-binding region" description="H-T-H motif" evidence="2">
    <location>
        <begin position="29"/>
        <end position="48"/>
    </location>
</feature>
<dbReference type="SUPFAM" id="SSF48498">
    <property type="entry name" value="Tetracyclin repressor-like, C-terminal domain"/>
    <property type="match status" value="1"/>
</dbReference>
<proteinExistence type="predicted"/>
<evidence type="ECO:0000313" key="5">
    <source>
        <dbReference type="Proteomes" id="UP001207742"/>
    </source>
</evidence>
<evidence type="ECO:0000256" key="1">
    <source>
        <dbReference type="ARBA" id="ARBA00023125"/>
    </source>
</evidence>
<dbReference type="InterPro" id="IPR023772">
    <property type="entry name" value="DNA-bd_HTH_TetR-type_CS"/>
</dbReference>
<dbReference type="EMBL" id="JAPDNS010000001">
    <property type="protein sequence ID" value="MCW3482329.1"/>
    <property type="molecule type" value="Genomic_DNA"/>
</dbReference>
<accession>A0ABT3IEF2</accession>
<feature type="domain" description="HTH tetR-type" evidence="3">
    <location>
        <begin position="6"/>
        <end position="66"/>
    </location>
</feature>
<dbReference type="Pfam" id="PF00440">
    <property type="entry name" value="TetR_N"/>
    <property type="match status" value="1"/>
</dbReference>
<dbReference type="InterPro" id="IPR050624">
    <property type="entry name" value="HTH-type_Tx_Regulator"/>
</dbReference>
<sequence length="190" mass="21476">MKPKDDKKIAQIFQASLRLVGKKGLAGITMSDISKEAGIATGTLYVYFTGKDELINALFASCRANSVQVSFKGYNPLAPFKPGFRSVWMNILRYRLQHFEESVFTEQCYHSPFITATTREKARQLAAPFYEMIERGKSEQLLKKTDTNLLLAFIMGAMNELVKQTHYSGVPLTRSKINTTFDLCWDAIKA</sequence>
<dbReference type="PROSITE" id="PS01081">
    <property type="entry name" value="HTH_TETR_1"/>
    <property type="match status" value="1"/>
</dbReference>
<dbReference type="Gene3D" id="1.10.357.10">
    <property type="entry name" value="Tetracycline Repressor, domain 2"/>
    <property type="match status" value="1"/>
</dbReference>
<reference evidence="4 5" key="1">
    <citation type="submission" date="2022-10" db="EMBL/GenBank/DDBJ databases">
        <title>Chitinophaga nivalis PC15 sp. nov., isolated from Pyeongchang county, South Korea.</title>
        <authorList>
            <person name="Trinh H.N."/>
        </authorList>
    </citation>
    <scope>NUCLEOTIDE SEQUENCE [LARGE SCALE GENOMIC DNA]</scope>
    <source>
        <strain evidence="4 5">PC14</strain>
    </source>
</reference>